<dbReference type="Gene3D" id="3.40.50.720">
    <property type="entry name" value="NAD(P)-binding Rossmann-like Domain"/>
    <property type="match status" value="1"/>
</dbReference>
<dbReference type="RefSeq" id="WP_051984695.1">
    <property type="nucleotide sequence ID" value="NZ_CCCS020000017.1"/>
</dbReference>
<keyword evidence="4" id="KW-1185">Reference proteome</keyword>
<accession>A0A060URL7</accession>
<organism evidence="2">
    <name type="scientific">Acidithiobacillus ferrivorans</name>
    <dbReference type="NCBI Taxonomy" id="160808"/>
    <lineage>
        <taxon>Bacteria</taxon>
        <taxon>Pseudomonadati</taxon>
        <taxon>Pseudomonadota</taxon>
        <taxon>Acidithiobacillia</taxon>
        <taxon>Acidithiobacillales</taxon>
        <taxon>Acidithiobacillaceae</taxon>
        <taxon>Acidithiobacillus</taxon>
    </lineage>
</organism>
<gene>
    <name evidence="3" type="ORF">AFERRI_10920</name>
    <name evidence="2" type="ORF">AFERRI_240053</name>
</gene>
<dbReference type="InterPro" id="IPR045886">
    <property type="entry name" value="ThiF/MoeB/HesA"/>
</dbReference>
<dbReference type="GO" id="GO:0016779">
    <property type="term" value="F:nucleotidyltransferase activity"/>
    <property type="evidence" value="ECO:0007669"/>
    <property type="project" value="TreeGrafter"/>
</dbReference>
<evidence type="ECO:0000259" key="1">
    <source>
        <dbReference type="Pfam" id="PF00899"/>
    </source>
</evidence>
<dbReference type="InterPro" id="IPR022500">
    <property type="entry name" value="PRTRC_ThiF"/>
</dbReference>
<dbReference type="AlphaFoldDB" id="A0A060URL7"/>
<dbReference type="InterPro" id="IPR000594">
    <property type="entry name" value="ThiF_NAD_FAD-bd"/>
</dbReference>
<dbReference type="GO" id="GO:0008641">
    <property type="term" value="F:ubiquitin-like modifier activating enzyme activity"/>
    <property type="evidence" value="ECO:0007669"/>
    <property type="project" value="InterPro"/>
</dbReference>
<dbReference type="EMBL" id="LT841305">
    <property type="protein sequence ID" value="SMH64886.1"/>
    <property type="molecule type" value="Genomic_DNA"/>
</dbReference>
<reference evidence="2" key="1">
    <citation type="submission" date="2014-03" db="EMBL/GenBank/DDBJ databases">
        <authorList>
            <person name="Genoscope - CEA"/>
        </authorList>
    </citation>
    <scope>NUCLEOTIDE SEQUENCE [LARGE SCALE GENOMIC DNA]</scope>
    <source>
        <strain evidence="2">CF27</strain>
    </source>
</reference>
<dbReference type="PANTHER" id="PTHR10953">
    <property type="entry name" value="UBIQUITIN-ACTIVATING ENZYME E1"/>
    <property type="match status" value="1"/>
</dbReference>
<feature type="domain" description="THIF-type NAD/FAD binding fold" evidence="1">
    <location>
        <begin position="14"/>
        <end position="242"/>
    </location>
</feature>
<protein>
    <submittedName>
        <fullName evidence="3">UBA/THIF-type NAD/FAD binding fold protein</fullName>
    </submittedName>
    <submittedName>
        <fullName evidence="2">UBA/THIF-type NAD/FAD binding protein</fullName>
    </submittedName>
</protein>
<proteinExistence type="predicted"/>
<reference evidence="2" key="2">
    <citation type="submission" date="2014-07" db="EMBL/GenBank/DDBJ databases">
        <title>Initial genome analysis of the psychrotolerant acidophile Acidithiobacillus ferrivorans CF27: insights into iron and sulfur oxidation pathways and into biofilm formation.</title>
        <authorList>
            <person name="Talla E."/>
            <person name="Hedrich S."/>
            <person name="Mangenot S."/>
            <person name="Ji B."/>
            <person name="Johnson D.B."/>
            <person name="Barbe V."/>
            <person name="Bonnefoy V."/>
        </authorList>
    </citation>
    <scope>NUCLEOTIDE SEQUENCE [LARGE SCALE GENOMIC DNA]</scope>
    <source>
        <strain evidence="2">CF27</strain>
    </source>
</reference>
<dbReference type="Proteomes" id="UP000193925">
    <property type="component" value="Chromosome AFERRI"/>
</dbReference>
<evidence type="ECO:0000313" key="2">
    <source>
        <dbReference type="EMBL" id="CDQ09219.1"/>
    </source>
</evidence>
<evidence type="ECO:0000313" key="4">
    <source>
        <dbReference type="Proteomes" id="UP000193925"/>
    </source>
</evidence>
<dbReference type="SUPFAM" id="SSF69572">
    <property type="entry name" value="Activating enzymes of the ubiquitin-like proteins"/>
    <property type="match status" value="1"/>
</dbReference>
<dbReference type="PANTHER" id="PTHR10953:SF247">
    <property type="entry name" value="SLL6053 PROTEIN"/>
    <property type="match status" value="1"/>
</dbReference>
<reference evidence="3 4" key="3">
    <citation type="submission" date="2017-03" db="EMBL/GenBank/DDBJ databases">
        <authorList>
            <person name="Regsiter A."/>
            <person name="William W."/>
        </authorList>
    </citation>
    <scope>NUCLEOTIDE SEQUENCE [LARGE SCALE GENOMIC DNA]</scope>
    <source>
        <strain evidence="3">PRJEB5721</strain>
    </source>
</reference>
<dbReference type="Pfam" id="PF00899">
    <property type="entry name" value="ThiF"/>
    <property type="match status" value="1"/>
</dbReference>
<dbReference type="InterPro" id="IPR035985">
    <property type="entry name" value="Ubiquitin-activating_enz"/>
</dbReference>
<sequence length="280" mass="31097">MIHAYLLSKEYRRTLNIALIGAGGTGSQMLTGLARMAVALRSLQLENVHVTVYDPDTVSTANVGRQLFSLADVGLPKAAVLVNRINAYFGFAWDAVHAAYHRDTAPNTSDQIVISCVDSRSARKEIYAAIQDQPRYWLDLGNGNHSGQAVLGNSDYASRSPSERKKYTLLPTVADLFPEILDDHLPEDDAPSCSLAEALHKQDLMVNQVVATHALELLWQLLRHGEIQNHGFFFNAKAFSMQPIPVDKQVWDRYLKQAKKARQRFASQDAPTKNTRLVAA</sequence>
<evidence type="ECO:0000313" key="3">
    <source>
        <dbReference type="EMBL" id="SMH64886.1"/>
    </source>
</evidence>
<dbReference type="GO" id="GO:0004792">
    <property type="term" value="F:thiosulfate-cyanide sulfurtransferase activity"/>
    <property type="evidence" value="ECO:0007669"/>
    <property type="project" value="TreeGrafter"/>
</dbReference>
<dbReference type="GO" id="GO:0005737">
    <property type="term" value="C:cytoplasm"/>
    <property type="evidence" value="ECO:0007669"/>
    <property type="project" value="TreeGrafter"/>
</dbReference>
<dbReference type="EMBL" id="CCCS020000017">
    <property type="protein sequence ID" value="CDQ09219.1"/>
    <property type="molecule type" value="Genomic_DNA"/>
</dbReference>
<dbReference type="NCBIfam" id="TIGR03736">
    <property type="entry name" value="PRTRC_ThiF"/>
    <property type="match status" value="1"/>
</dbReference>
<name>A0A060URL7_9PROT</name>
<dbReference type="CDD" id="cd01483">
    <property type="entry name" value="E1_enzyme_family"/>
    <property type="match status" value="1"/>
</dbReference>